<feature type="region of interest" description="Disordered" evidence="1">
    <location>
        <begin position="517"/>
        <end position="578"/>
    </location>
</feature>
<dbReference type="PANTHER" id="PTHR13803:SF36">
    <property type="entry name" value="TYPE A VON WILLEBRAND FACTOR DOMAIN-CONTAINING PROTEIN"/>
    <property type="match status" value="1"/>
</dbReference>
<evidence type="ECO:0000313" key="3">
    <source>
        <dbReference type="Proteomes" id="UP000694888"/>
    </source>
</evidence>
<dbReference type="PANTHER" id="PTHR13803">
    <property type="entry name" value="SEC24-RELATED PROTEIN"/>
    <property type="match status" value="1"/>
</dbReference>
<feature type="region of interest" description="Disordered" evidence="1">
    <location>
        <begin position="795"/>
        <end position="845"/>
    </location>
</feature>
<gene>
    <name evidence="4" type="primary">LOC101858586</name>
</gene>
<dbReference type="InterPro" id="IPR036465">
    <property type="entry name" value="vWFA_dom_sf"/>
</dbReference>
<dbReference type="RefSeq" id="XP_005089421.2">
    <property type="nucleotide sequence ID" value="XM_005089364.3"/>
</dbReference>
<feature type="compositionally biased region" description="Basic and acidic residues" evidence="1">
    <location>
        <begin position="747"/>
        <end position="756"/>
    </location>
</feature>
<dbReference type="Proteomes" id="UP000694888">
    <property type="component" value="Unplaced"/>
</dbReference>
<feature type="compositionally biased region" description="Basic and acidic residues" evidence="1">
    <location>
        <begin position="519"/>
        <end position="529"/>
    </location>
</feature>
<name>A0ABM0JAT6_APLCA</name>
<protein>
    <submittedName>
        <fullName evidence="4">Circularly permutated Ras protein 1</fullName>
    </submittedName>
</protein>
<dbReference type="Gene3D" id="2.30.30.380">
    <property type="entry name" value="Zn-finger domain of Sec23/24"/>
    <property type="match status" value="1"/>
</dbReference>
<dbReference type="InterPro" id="IPR036174">
    <property type="entry name" value="Znf_Sec23_Sec24_sf"/>
</dbReference>
<feature type="region of interest" description="Disordered" evidence="1">
    <location>
        <begin position="22"/>
        <end position="102"/>
    </location>
</feature>
<feature type="region of interest" description="Disordered" evidence="1">
    <location>
        <begin position="699"/>
        <end position="756"/>
    </location>
</feature>
<evidence type="ECO:0000259" key="2">
    <source>
        <dbReference type="PROSITE" id="PS50234"/>
    </source>
</evidence>
<dbReference type="InterPro" id="IPR002035">
    <property type="entry name" value="VWF_A"/>
</dbReference>
<evidence type="ECO:0000256" key="1">
    <source>
        <dbReference type="SAM" id="MobiDB-lite"/>
    </source>
</evidence>
<organism evidence="3 4">
    <name type="scientific">Aplysia californica</name>
    <name type="common">California sea hare</name>
    <dbReference type="NCBI Taxonomy" id="6500"/>
    <lineage>
        <taxon>Eukaryota</taxon>
        <taxon>Metazoa</taxon>
        <taxon>Spiralia</taxon>
        <taxon>Lophotrochozoa</taxon>
        <taxon>Mollusca</taxon>
        <taxon>Gastropoda</taxon>
        <taxon>Heterobranchia</taxon>
        <taxon>Euthyneura</taxon>
        <taxon>Tectipleura</taxon>
        <taxon>Aplysiida</taxon>
        <taxon>Aplysioidea</taxon>
        <taxon>Aplysiidae</taxon>
        <taxon>Aplysia</taxon>
    </lineage>
</organism>
<reference evidence="4" key="1">
    <citation type="submission" date="2025-08" db="UniProtKB">
        <authorList>
            <consortium name="RefSeq"/>
        </authorList>
    </citation>
    <scope>IDENTIFICATION</scope>
</reference>
<dbReference type="SMART" id="SM00327">
    <property type="entry name" value="VWA"/>
    <property type="match status" value="1"/>
</dbReference>
<keyword evidence="3" id="KW-1185">Reference proteome</keyword>
<dbReference type="GeneID" id="101858586"/>
<sequence>MEFASDYILAVPDVEYECVSDDEFDRGMSVSDSDSSDEEADCAPNQAEGRERALRSPKKKPKMKTKSSHHWKSGSKAVSSESAEKRQRTASDQAPAGAAARAAAEARGKRWFRRADTNVVSVNFNTLLSPGNMHAGDPVVCQKCGAILSHVSKTTVEGEEQKTWVCEFCDEANVVDVEEEEVPKVEDVTYLLRPAMTTSHSSMSGLDQSLVIFCVDTSGSMCVTTEINGKVKLRGTAQLKRLQSFNETREAQWLPSQRMRDVTYVSRLQAMQAAVDHQLGEMWQTFPHRRVALITFSNEVSVVGDGSQAEVTIAGDKLNSEEQLRKEGTELSLPHSVRNSRKLLGDKVYKLEEGGATALGPALVVAVSMASHHPGSKVIVCTDGKANIGLGKMEQEEDEEAANDFYTSVGDRAVDSGVTISVVTIQGTDCKLVHLGKLADKTGGQVNIVDPMKLREEFSNVLADPIIATKVKATFILYKDLYVYNEDEPDSQPCRVEQQVGNVNRESAVTFQFARRLKPKADKATEKQTEGATASEATGPAEATTSEATGPAEDVPSASGSAEMPQSDLPSASGSAEMLPRTDLPFQLQIEYTDTEGNQALRVITRSMPVTSERTQAERHMNMEVLGVHAAKTAADMALKGKYSRSRGISLMNQRLAWRHSNEQEGVQDRKESKGMYKNIFGKLRRMENMVQRQQQSEVFSHGRTHSDDEDFDYGIKPAEGVPDTKKEHSHRKPRSKGSMARKNKRMHSERSKEMEDDMAHMVYQFRSVGKDELSSRVPQAYYDQFSIASIQCRSSAQSFPSGKGNSAAPSSPSGKGNSSAPAASAASSSGKDNPAEAPMASDSD</sequence>
<feature type="compositionally biased region" description="Basic residues" evidence="1">
    <location>
        <begin position="55"/>
        <end position="73"/>
    </location>
</feature>
<feature type="compositionally biased region" description="Low complexity" evidence="1">
    <location>
        <begin position="90"/>
        <end position="102"/>
    </location>
</feature>
<accession>A0ABM0JAT6</accession>
<feature type="compositionally biased region" description="Basic residues" evidence="1">
    <location>
        <begin position="728"/>
        <end position="746"/>
    </location>
</feature>
<dbReference type="PROSITE" id="PS50234">
    <property type="entry name" value="VWFA"/>
    <property type="match status" value="1"/>
</dbReference>
<evidence type="ECO:0000313" key="4">
    <source>
        <dbReference type="RefSeq" id="XP_005089421.2"/>
    </source>
</evidence>
<proteinExistence type="predicted"/>
<dbReference type="Gene3D" id="3.40.50.410">
    <property type="entry name" value="von Willebrand factor, type A domain"/>
    <property type="match status" value="1"/>
</dbReference>
<dbReference type="SUPFAM" id="SSF53300">
    <property type="entry name" value="vWA-like"/>
    <property type="match status" value="1"/>
</dbReference>
<dbReference type="SUPFAM" id="SSF82919">
    <property type="entry name" value="Zn-finger domain of Sec23/24"/>
    <property type="match status" value="1"/>
</dbReference>
<dbReference type="InterPro" id="IPR050550">
    <property type="entry name" value="SEC23_SEC24_subfamily"/>
</dbReference>
<feature type="domain" description="VWFA" evidence="2">
    <location>
        <begin position="210"/>
        <end position="471"/>
    </location>
</feature>
<feature type="compositionally biased region" description="Low complexity" evidence="1">
    <location>
        <begin position="801"/>
        <end position="831"/>
    </location>
</feature>